<dbReference type="Gene3D" id="3.30.710.10">
    <property type="entry name" value="Potassium Channel Kv1.1, Chain A"/>
    <property type="match status" value="1"/>
</dbReference>
<dbReference type="GO" id="GO:0006338">
    <property type="term" value="P:chromatin remodeling"/>
    <property type="evidence" value="ECO:0007669"/>
    <property type="project" value="TreeGrafter"/>
</dbReference>
<gene>
    <name evidence="6" type="ORF">B0T11DRAFT_269800</name>
</gene>
<dbReference type="GO" id="GO:0006355">
    <property type="term" value="P:regulation of DNA-templated transcription"/>
    <property type="evidence" value="ECO:0007669"/>
    <property type="project" value="TreeGrafter"/>
</dbReference>
<comment type="caution">
    <text evidence="6">The sequence shown here is derived from an EMBL/GenBank/DDBJ whole genome shotgun (WGS) entry which is preliminary data.</text>
</comment>
<name>A0A8K0TNK7_9PEZI</name>
<dbReference type="Pfam" id="PF00439">
    <property type="entry name" value="Bromodomain"/>
    <property type="match status" value="1"/>
</dbReference>
<evidence type="ECO:0000256" key="3">
    <source>
        <dbReference type="SAM" id="MobiDB-lite"/>
    </source>
</evidence>
<dbReference type="GO" id="GO:0005634">
    <property type="term" value="C:nucleus"/>
    <property type="evidence" value="ECO:0007669"/>
    <property type="project" value="TreeGrafter"/>
</dbReference>
<dbReference type="Pfam" id="PF00651">
    <property type="entry name" value="BTB"/>
    <property type="match status" value="1"/>
</dbReference>
<dbReference type="OrthoDB" id="21449at2759"/>
<evidence type="ECO:0000313" key="6">
    <source>
        <dbReference type="EMBL" id="KAH7375145.1"/>
    </source>
</evidence>
<feature type="compositionally biased region" description="Basic residues" evidence="3">
    <location>
        <begin position="295"/>
        <end position="310"/>
    </location>
</feature>
<dbReference type="InterPro" id="IPR050935">
    <property type="entry name" value="Bromo_chromatin_reader"/>
</dbReference>
<feature type="domain" description="BTB" evidence="5">
    <location>
        <begin position="47"/>
        <end position="116"/>
    </location>
</feature>
<dbReference type="SUPFAM" id="SSF47370">
    <property type="entry name" value="Bromodomain"/>
    <property type="match status" value="1"/>
</dbReference>
<dbReference type="InterPro" id="IPR036427">
    <property type="entry name" value="Bromodomain-like_sf"/>
</dbReference>
<dbReference type="AlphaFoldDB" id="A0A8K0TNK7"/>
<dbReference type="InterPro" id="IPR001487">
    <property type="entry name" value="Bromodomain"/>
</dbReference>
<proteinExistence type="predicted"/>
<feature type="domain" description="Bromo" evidence="4">
    <location>
        <begin position="350"/>
        <end position="415"/>
    </location>
</feature>
<dbReference type="EMBL" id="JAGPXD010000001">
    <property type="protein sequence ID" value="KAH7375145.1"/>
    <property type="molecule type" value="Genomic_DNA"/>
</dbReference>
<protein>
    <submittedName>
        <fullName evidence="6">Uncharacterized protein</fullName>
    </submittedName>
</protein>
<dbReference type="PROSITE" id="PS50014">
    <property type="entry name" value="BROMODOMAIN_2"/>
    <property type="match status" value="1"/>
</dbReference>
<dbReference type="GO" id="GO:0000785">
    <property type="term" value="C:chromatin"/>
    <property type="evidence" value="ECO:0007669"/>
    <property type="project" value="TreeGrafter"/>
</dbReference>
<organism evidence="6 7">
    <name type="scientific">Plectosphaerella cucumerina</name>
    <dbReference type="NCBI Taxonomy" id="40658"/>
    <lineage>
        <taxon>Eukaryota</taxon>
        <taxon>Fungi</taxon>
        <taxon>Dikarya</taxon>
        <taxon>Ascomycota</taxon>
        <taxon>Pezizomycotina</taxon>
        <taxon>Sordariomycetes</taxon>
        <taxon>Hypocreomycetidae</taxon>
        <taxon>Glomerellales</taxon>
        <taxon>Plectosphaerellaceae</taxon>
        <taxon>Plectosphaerella</taxon>
    </lineage>
</organism>
<sequence>MASTLVEPSPQPAPDTVIPVAITNGDANGASQQTEEAPFSWLKPHVQFIVILVGSKATPFAMHLDFLKARSPYFQRLFNVPSEAKLENVMELPDTTAEIFGYAQHFLFTGLIIPDGHELPSYENLIGLWQLGSTLEIEGLCDKTIDTMIQCRQATKRIPSTPLLVQAWKYTPEGSSIRQLLLSWAAEYMRTSDVAQDFAKSLPQEVLSELVVVMSTQAAQPKVPSPEPNQGAADSPPSNGAAHRKSVHYLESGSENESRSRKVRRVSGPASLASASARPSASASSPGASGLERKAHNRKFVKSAIPKRRSSGVAGLSEAEVTNESKVQFCANLLERMLSGPGFWTRLVGPFREPVDPVKDQVPDYFERVTTPMDLMTIKGKMDANKYSTSEEFAEDVRTIFRNCYDYWTQNDPMWVACERFEKTFEEKFALMHKTISKHMRPPVEQA</sequence>
<reference evidence="6" key="1">
    <citation type="journal article" date="2021" name="Nat. Commun.">
        <title>Genetic determinants of endophytism in the Arabidopsis root mycobiome.</title>
        <authorList>
            <person name="Mesny F."/>
            <person name="Miyauchi S."/>
            <person name="Thiergart T."/>
            <person name="Pickel B."/>
            <person name="Atanasova L."/>
            <person name="Karlsson M."/>
            <person name="Huettel B."/>
            <person name="Barry K.W."/>
            <person name="Haridas S."/>
            <person name="Chen C."/>
            <person name="Bauer D."/>
            <person name="Andreopoulos W."/>
            <person name="Pangilinan J."/>
            <person name="LaButti K."/>
            <person name="Riley R."/>
            <person name="Lipzen A."/>
            <person name="Clum A."/>
            <person name="Drula E."/>
            <person name="Henrissat B."/>
            <person name="Kohler A."/>
            <person name="Grigoriev I.V."/>
            <person name="Martin F.M."/>
            <person name="Hacquard S."/>
        </authorList>
    </citation>
    <scope>NUCLEOTIDE SEQUENCE</scope>
    <source>
        <strain evidence="6">MPI-CAGE-AT-0016</strain>
    </source>
</reference>
<evidence type="ECO:0000259" key="4">
    <source>
        <dbReference type="PROSITE" id="PS50014"/>
    </source>
</evidence>
<dbReference type="InterPro" id="IPR011333">
    <property type="entry name" value="SKP1/BTB/POZ_sf"/>
</dbReference>
<dbReference type="PANTHER" id="PTHR22880">
    <property type="entry name" value="FALZ-RELATED BROMODOMAIN-CONTAINING PROTEINS"/>
    <property type="match status" value="1"/>
</dbReference>
<evidence type="ECO:0000256" key="2">
    <source>
        <dbReference type="PROSITE-ProRule" id="PRU00035"/>
    </source>
</evidence>
<accession>A0A8K0TNK7</accession>
<dbReference type="PRINTS" id="PR00503">
    <property type="entry name" value="BROMODOMAIN"/>
</dbReference>
<dbReference type="PANTHER" id="PTHR22880:SF225">
    <property type="entry name" value="BROMODOMAIN-CONTAINING PROTEIN BET-1-RELATED"/>
    <property type="match status" value="1"/>
</dbReference>
<dbReference type="InterPro" id="IPR000210">
    <property type="entry name" value="BTB/POZ_dom"/>
</dbReference>
<feature type="compositionally biased region" description="Low complexity" evidence="3">
    <location>
        <begin position="267"/>
        <end position="290"/>
    </location>
</feature>
<feature type="region of interest" description="Disordered" evidence="3">
    <location>
        <begin position="218"/>
        <end position="318"/>
    </location>
</feature>
<dbReference type="Gene3D" id="1.20.920.10">
    <property type="entry name" value="Bromodomain-like"/>
    <property type="match status" value="1"/>
</dbReference>
<evidence type="ECO:0000256" key="1">
    <source>
        <dbReference type="ARBA" id="ARBA00023117"/>
    </source>
</evidence>
<dbReference type="SMART" id="SM00297">
    <property type="entry name" value="BROMO"/>
    <property type="match status" value="1"/>
</dbReference>
<dbReference type="PROSITE" id="PS50097">
    <property type="entry name" value="BTB"/>
    <property type="match status" value="1"/>
</dbReference>
<keyword evidence="7" id="KW-1185">Reference proteome</keyword>
<evidence type="ECO:0000313" key="7">
    <source>
        <dbReference type="Proteomes" id="UP000813385"/>
    </source>
</evidence>
<keyword evidence="1 2" id="KW-0103">Bromodomain</keyword>
<dbReference type="Proteomes" id="UP000813385">
    <property type="component" value="Unassembled WGS sequence"/>
</dbReference>
<dbReference type="SUPFAM" id="SSF54695">
    <property type="entry name" value="POZ domain"/>
    <property type="match status" value="1"/>
</dbReference>
<evidence type="ECO:0000259" key="5">
    <source>
        <dbReference type="PROSITE" id="PS50097"/>
    </source>
</evidence>